<reference evidence="1 2" key="1">
    <citation type="submission" date="2016-09" db="EMBL/GenBank/DDBJ databases">
        <authorList>
            <person name="Capua I."/>
            <person name="De Benedictis P."/>
            <person name="Joannis T."/>
            <person name="Lombin L.H."/>
            <person name="Cattoli G."/>
        </authorList>
    </citation>
    <scope>NUCLEOTIDE SEQUENCE [LARGE SCALE GENOMIC DNA]</scope>
    <source>
        <strain evidence="1 2">IMI 309357</strain>
    </source>
</reference>
<dbReference type="STRING" id="1209926.A0A1G4B9F1"/>
<dbReference type="EMBL" id="MJBS01000051">
    <property type="protein sequence ID" value="OHE98044.1"/>
    <property type="molecule type" value="Genomic_DNA"/>
</dbReference>
<name>A0A1G4B9F1_9PEZI</name>
<dbReference type="AlphaFoldDB" id="A0A1G4B9F1"/>
<keyword evidence="2" id="KW-1185">Reference proteome</keyword>
<sequence length="159" mass="17329">MASVPVKFTTEVNSIAAESAKNTEVEAFGDIEGVDFPIDTGASEPGIFWYATSFDPATVTQSMARRCHRDGVEAAREKLRDPHGATRDLFFAGSVVDCRALSKPADVAVQVEFIPFTRRHFLKTETLVFLCPDLPDTCTQQTGYAVAEKAADLIKALRA</sequence>
<evidence type="ECO:0000313" key="2">
    <source>
        <dbReference type="Proteomes" id="UP000176998"/>
    </source>
</evidence>
<accession>A0A1G4B9F1</accession>
<dbReference type="Proteomes" id="UP000176998">
    <property type="component" value="Unassembled WGS sequence"/>
</dbReference>
<organism evidence="1 2">
    <name type="scientific">Colletotrichum orchidophilum</name>
    <dbReference type="NCBI Taxonomy" id="1209926"/>
    <lineage>
        <taxon>Eukaryota</taxon>
        <taxon>Fungi</taxon>
        <taxon>Dikarya</taxon>
        <taxon>Ascomycota</taxon>
        <taxon>Pezizomycotina</taxon>
        <taxon>Sordariomycetes</taxon>
        <taxon>Hypocreomycetidae</taxon>
        <taxon>Glomerellales</taxon>
        <taxon>Glomerellaceae</taxon>
        <taxon>Colletotrichum</taxon>
    </lineage>
</organism>
<dbReference type="RefSeq" id="XP_022475196.1">
    <property type="nucleotide sequence ID" value="XM_022618352.1"/>
</dbReference>
<protein>
    <submittedName>
        <fullName evidence="1">Glucose oxidase</fullName>
    </submittedName>
</protein>
<dbReference type="GeneID" id="34559862"/>
<gene>
    <name evidence="1" type="ORF">CORC01_06713</name>
</gene>
<proteinExistence type="predicted"/>
<evidence type="ECO:0000313" key="1">
    <source>
        <dbReference type="EMBL" id="OHE98044.1"/>
    </source>
</evidence>
<comment type="caution">
    <text evidence="1">The sequence shown here is derived from an EMBL/GenBank/DDBJ whole genome shotgun (WGS) entry which is preliminary data.</text>
</comment>